<keyword evidence="5 8" id="KW-0479">Metal-binding</keyword>
<dbReference type="InterPro" id="IPR003526">
    <property type="entry name" value="MECDP_synthase"/>
</dbReference>
<evidence type="ECO:0000256" key="1">
    <source>
        <dbReference type="ARBA" id="ARBA00000200"/>
    </source>
</evidence>
<comment type="caution">
    <text evidence="11">The sequence shown here is derived from an EMBL/GenBank/DDBJ whole genome shotgun (WGS) entry which is preliminary data.</text>
</comment>
<feature type="binding site" evidence="8">
    <location>
        <begin position="132"/>
        <end position="135"/>
    </location>
    <ligand>
        <name>4-CDP-2-C-methyl-D-erythritol 2-phosphate</name>
        <dbReference type="ChEBI" id="CHEBI:57919"/>
    </ligand>
</feature>
<evidence type="ECO:0000256" key="6">
    <source>
        <dbReference type="ARBA" id="ARBA00023229"/>
    </source>
</evidence>
<dbReference type="EMBL" id="BGZN01000004">
    <property type="protein sequence ID" value="GBR72974.1"/>
    <property type="molecule type" value="Genomic_DNA"/>
</dbReference>
<dbReference type="Gene3D" id="3.30.1330.50">
    <property type="entry name" value="2-C-methyl-D-erythritol 2,4-cyclodiphosphate synthase"/>
    <property type="match status" value="1"/>
</dbReference>
<evidence type="ECO:0000256" key="2">
    <source>
        <dbReference type="ARBA" id="ARBA00004709"/>
    </source>
</evidence>
<gene>
    <name evidence="8 11" type="primary">ispF</name>
    <name evidence="11" type="ORF">NO1_0430</name>
</gene>
<dbReference type="Proteomes" id="UP000269352">
    <property type="component" value="Unassembled WGS sequence"/>
</dbReference>
<dbReference type="PANTHER" id="PTHR43181:SF1">
    <property type="entry name" value="2-C-METHYL-D-ERYTHRITOL 2,4-CYCLODIPHOSPHATE SYNTHASE, CHLOROPLASTIC"/>
    <property type="match status" value="1"/>
</dbReference>
<feature type="binding site" evidence="8">
    <location>
        <position position="8"/>
    </location>
    <ligand>
        <name>a divalent metal cation</name>
        <dbReference type="ChEBI" id="CHEBI:60240"/>
    </ligand>
</feature>
<reference evidence="11 12" key="1">
    <citation type="journal article" date="2019" name="ISME J.">
        <title>Genome analyses of uncultured TG2/ZB3 bacteria in 'Margulisbacteria' specifically attached to ectosymbiotic spirochetes of protists in the termite gut.</title>
        <authorList>
            <person name="Utami Y.D."/>
            <person name="Kuwahara H."/>
            <person name="Igai K."/>
            <person name="Murakami T."/>
            <person name="Sugaya K."/>
            <person name="Morikawa T."/>
            <person name="Nagura Y."/>
            <person name="Yuki M."/>
            <person name="Deevong P."/>
            <person name="Inoue T."/>
            <person name="Kihara K."/>
            <person name="Lo N."/>
            <person name="Yamada A."/>
            <person name="Ohkuma M."/>
            <person name="Hongoh Y."/>
        </authorList>
    </citation>
    <scope>NUCLEOTIDE SEQUENCE [LARGE SCALE GENOMIC DNA]</scope>
    <source>
        <strain evidence="11">NkOx7-01</strain>
    </source>
</reference>
<sequence length="157" mass="16638">MRVGIGYDVHQLTAGRKLIIGGVDIPYAKGLDGHSDADVLLHAVMDALLGAAALGSIGEHFPDTDPTYQGINSLELLENVNALLISRGYKLINLDSVIICQEPKLAPYIQDMQTNIAVVFGLSADRIGVKATTTERLGFAGRGEGIAAEAVVLIEKI</sequence>
<comment type="cofactor">
    <cofactor evidence="8">
        <name>a divalent metal cation</name>
        <dbReference type="ChEBI" id="CHEBI:60240"/>
    </cofactor>
    <text evidence="8">Binds 1 divalent metal cation per subunit.</text>
</comment>
<name>A0A388TA50_TERA1</name>
<evidence type="ECO:0000256" key="5">
    <source>
        <dbReference type="ARBA" id="ARBA00022723"/>
    </source>
</evidence>
<evidence type="ECO:0000256" key="4">
    <source>
        <dbReference type="ARBA" id="ARBA00012579"/>
    </source>
</evidence>
<feature type="binding site" evidence="8">
    <location>
        <begin position="34"/>
        <end position="35"/>
    </location>
    <ligand>
        <name>4-CDP-2-C-methyl-D-erythritol 2-phosphate</name>
        <dbReference type="ChEBI" id="CHEBI:57919"/>
    </ligand>
</feature>
<dbReference type="InterPro" id="IPR020555">
    <property type="entry name" value="MECDP_synthase_CS"/>
</dbReference>
<evidence type="ECO:0000256" key="9">
    <source>
        <dbReference type="RuleBase" id="RU004395"/>
    </source>
</evidence>
<comment type="function">
    <text evidence="8">Involved in the biosynthesis of isopentenyl diphosphate (IPP) and dimethylallyl diphosphate (DMAPP), two major building blocks of isoprenoid compounds. Catalyzes the conversion of 4-diphosphocytidyl-2-C-methyl-D-erythritol 2-phosphate (CDP-ME2P) to 2-C-methyl-D-erythritol 2,4-cyclodiphosphate (ME-CPP) with a corresponding release of cytidine 5-monophosphate (CMP).</text>
</comment>
<comment type="pathway">
    <text evidence="2 8">Isoprenoid biosynthesis; isopentenyl diphosphate biosynthesis via DXP pathway; isopentenyl diphosphate from 1-deoxy-D-xylulose 5-phosphate: step 4/6.</text>
</comment>
<feature type="binding site" evidence="8">
    <location>
        <position position="10"/>
    </location>
    <ligand>
        <name>a divalent metal cation</name>
        <dbReference type="ChEBI" id="CHEBI:60240"/>
    </ligand>
</feature>
<dbReference type="CDD" id="cd00554">
    <property type="entry name" value="MECDP_synthase"/>
    <property type="match status" value="1"/>
</dbReference>
<comment type="catalytic activity">
    <reaction evidence="1 8 9">
        <text>4-CDP-2-C-methyl-D-erythritol 2-phosphate = 2-C-methyl-D-erythritol 2,4-cyclic diphosphate + CMP</text>
        <dbReference type="Rhea" id="RHEA:23864"/>
        <dbReference type="ChEBI" id="CHEBI:57919"/>
        <dbReference type="ChEBI" id="CHEBI:58483"/>
        <dbReference type="ChEBI" id="CHEBI:60377"/>
        <dbReference type="EC" id="4.6.1.12"/>
    </reaction>
</comment>
<feature type="site" description="Transition state stabilizer" evidence="8">
    <location>
        <position position="133"/>
    </location>
</feature>
<evidence type="ECO:0000256" key="7">
    <source>
        <dbReference type="ARBA" id="ARBA00023239"/>
    </source>
</evidence>
<evidence type="ECO:0000313" key="12">
    <source>
        <dbReference type="Proteomes" id="UP000269352"/>
    </source>
</evidence>
<dbReference type="InterPro" id="IPR036571">
    <property type="entry name" value="MECDP_synthase_sf"/>
</dbReference>
<dbReference type="SUPFAM" id="SSF69765">
    <property type="entry name" value="IpsF-like"/>
    <property type="match status" value="1"/>
</dbReference>
<dbReference type="UniPathway" id="UPA00056">
    <property type="reaction ID" value="UER00095"/>
</dbReference>
<proteinExistence type="inferred from homology"/>
<evidence type="ECO:0000256" key="8">
    <source>
        <dbReference type="HAMAP-Rule" id="MF_00107"/>
    </source>
</evidence>
<protein>
    <recommendedName>
        <fullName evidence="4 8">2-C-methyl-D-erythritol 2,4-cyclodiphosphate synthase</fullName>
        <shortName evidence="8">MECDP-synthase</shortName>
        <shortName evidence="8">MECPP-synthase</shortName>
        <shortName evidence="8">MECPS</shortName>
        <ecNumber evidence="4 8">4.6.1.12</ecNumber>
    </recommendedName>
</protein>
<feature type="site" description="Transition state stabilizer" evidence="8">
    <location>
        <position position="34"/>
    </location>
</feature>
<evidence type="ECO:0000259" key="10">
    <source>
        <dbReference type="Pfam" id="PF02542"/>
    </source>
</evidence>
<dbReference type="AlphaFoldDB" id="A0A388TA50"/>
<dbReference type="GO" id="GO:0046872">
    <property type="term" value="F:metal ion binding"/>
    <property type="evidence" value="ECO:0007669"/>
    <property type="project" value="UniProtKB-KW"/>
</dbReference>
<comment type="similarity">
    <text evidence="3 8 9">Belongs to the IspF family.</text>
</comment>
<evidence type="ECO:0000256" key="3">
    <source>
        <dbReference type="ARBA" id="ARBA00008480"/>
    </source>
</evidence>
<dbReference type="HAMAP" id="MF_00107">
    <property type="entry name" value="IspF"/>
    <property type="match status" value="1"/>
</dbReference>
<dbReference type="Pfam" id="PF02542">
    <property type="entry name" value="YgbB"/>
    <property type="match status" value="1"/>
</dbReference>
<feature type="domain" description="2-C-methyl-D-erythritol 2,4-cyclodiphosphate synthase" evidence="10">
    <location>
        <begin position="1"/>
        <end position="154"/>
    </location>
</feature>
<dbReference type="FunFam" id="3.30.1330.50:FF:000001">
    <property type="entry name" value="2-C-methyl-D-erythritol 2,4-cyclodiphosphate synthase"/>
    <property type="match status" value="1"/>
</dbReference>
<dbReference type="PROSITE" id="PS01350">
    <property type="entry name" value="ISPF"/>
    <property type="match status" value="1"/>
</dbReference>
<feature type="binding site" evidence="8">
    <location>
        <begin position="8"/>
        <end position="10"/>
    </location>
    <ligand>
        <name>4-CDP-2-C-methyl-D-erythritol 2-phosphate</name>
        <dbReference type="ChEBI" id="CHEBI:57919"/>
    </ligand>
</feature>
<dbReference type="GO" id="GO:0016114">
    <property type="term" value="P:terpenoid biosynthetic process"/>
    <property type="evidence" value="ECO:0007669"/>
    <property type="project" value="InterPro"/>
</dbReference>
<keyword evidence="12" id="KW-1185">Reference proteome</keyword>
<keyword evidence="7 8" id="KW-0456">Lyase</keyword>
<comment type="caution">
    <text evidence="8">Lacks conserved residue(s) required for the propagation of feature annotation.</text>
</comment>
<feature type="binding site" evidence="8">
    <location>
        <position position="142"/>
    </location>
    <ligand>
        <name>4-CDP-2-C-methyl-D-erythritol 2-phosphate</name>
        <dbReference type="ChEBI" id="CHEBI:57919"/>
    </ligand>
</feature>
<keyword evidence="6 8" id="KW-0414">Isoprene biosynthesis</keyword>
<dbReference type="NCBIfam" id="TIGR00151">
    <property type="entry name" value="ispF"/>
    <property type="match status" value="1"/>
</dbReference>
<comment type="subunit">
    <text evidence="8">Homotrimer.</text>
</comment>
<evidence type="ECO:0000313" key="11">
    <source>
        <dbReference type="EMBL" id="GBR72974.1"/>
    </source>
</evidence>
<accession>A0A388TA50</accession>
<feature type="binding site" evidence="8">
    <location>
        <position position="42"/>
    </location>
    <ligand>
        <name>a divalent metal cation</name>
        <dbReference type="ChEBI" id="CHEBI:60240"/>
    </ligand>
</feature>
<dbReference type="EC" id="4.6.1.12" evidence="4 8"/>
<dbReference type="GO" id="GO:0008685">
    <property type="term" value="F:2-C-methyl-D-erythritol 2,4-cyclodiphosphate synthase activity"/>
    <property type="evidence" value="ECO:0007669"/>
    <property type="project" value="UniProtKB-UniRule"/>
</dbReference>
<organism evidence="11 12">
    <name type="scientific">Termititenax aidoneus</name>
    <dbReference type="NCBI Taxonomy" id="2218524"/>
    <lineage>
        <taxon>Bacteria</taxon>
        <taxon>Bacillati</taxon>
        <taxon>Candidatus Margulisiibacteriota</taxon>
        <taxon>Candidatus Termititenacia</taxon>
        <taxon>Candidatus Termititenacales</taxon>
        <taxon>Candidatus Termititenacaceae</taxon>
        <taxon>Candidatus Termititenax</taxon>
    </lineage>
</organism>
<dbReference type="PANTHER" id="PTHR43181">
    <property type="entry name" value="2-C-METHYL-D-ERYTHRITOL 2,4-CYCLODIPHOSPHATE SYNTHASE, CHLOROPLASTIC"/>
    <property type="match status" value="1"/>
</dbReference>
<feature type="binding site" evidence="8">
    <location>
        <position position="139"/>
    </location>
    <ligand>
        <name>4-CDP-2-C-methyl-D-erythritol 2-phosphate</name>
        <dbReference type="ChEBI" id="CHEBI:57919"/>
    </ligand>
</feature>
<feature type="binding site" evidence="8">
    <location>
        <begin position="61"/>
        <end position="65"/>
    </location>
    <ligand>
        <name>4-CDP-2-C-methyl-D-erythritol 2-phosphate</name>
        <dbReference type="ChEBI" id="CHEBI:57919"/>
    </ligand>
</feature>
<dbReference type="GO" id="GO:0019288">
    <property type="term" value="P:isopentenyl diphosphate biosynthetic process, methylerythritol 4-phosphate pathway"/>
    <property type="evidence" value="ECO:0007669"/>
    <property type="project" value="UniProtKB-UniRule"/>
</dbReference>